<dbReference type="Pfam" id="PF13649">
    <property type="entry name" value="Methyltransf_25"/>
    <property type="match status" value="1"/>
</dbReference>
<evidence type="ECO:0000259" key="1">
    <source>
        <dbReference type="Pfam" id="PF13649"/>
    </source>
</evidence>
<evidence type="ECO:0000313" key="3">
    <source>
        <dbReference type="Proteomes" id="UP000434850"/>
    </source>
</evidence>
<protein>
    <submittedName>
        <fullName evidence="2">Methyltransferase</fullName>
    </submittedName>
</protein>
<reference evidence="2 3" key="1">
    <citation type="submission" date="2019-12" db="EMBL/GenBank/DDBJ databases">
        <title>Mucilaginibacter sp. HME9299 genome sequencing and assembly.</title>
        <authorList>
            <person name="Kang H."/>
            <person name="Kim H."/>
            <person name="Joh K."/>
        </authorList>
    </citation>
    <scope>NUCLEOTIDE SEQUENCE [LARGE SCALE GENOMIC DNA]</scope>
    <source>
        <strain evidence="2 3">HME9299</strain>
    </source>
</reference>
<sequence>MADKKEHWENVYAQKKLAEVSWYEPIPETSLTIINSLNLPKDAAIIDIGGGDSLMADHLLASGYTNITVLDISAKAIDRAKFRLGDQANEIKWIVSDVLDMEIDDQYDLWHDRAAFHFLTNTADQSKYAEVAAKYLSANGKLIIGTFSIDGPEKCGGLAVERHSPASLSNIFREHFHLTGSMEHIHHTPFNTGQLFNHSWFQKLP</sequence>
<dbReference type="Proteomes" id="UP000434850">
    <property type="component" value="Unassembled WGS sequence"/>
</dbReference>
<dbReference type="PANTHER" id="PTHR12843:SF5">
    <property type="entry name" value="EEF1A LYSINE METHYLTRANSFERASE 2"/>
    <property type="match status" value="1"/>
</dbReference>
<dbReference type="PANTHER" id="PTHR12843">
    <property type="entry name" value="PROTEIN-LYSINE N-METHYLTRANSFERASE METTL10"/>
    <property type="match status" value="1"/>
</dbReference>
<dbReference type="CDD" id="cd02440">
    <property type="entry name" value="AdoMet_MTases"/>
    <property type="match status" value="1"/>
</dbReference>
<dbReference type="InterPro" id="IPR029063">
    <property type="entry name" value="SAM-dependent_MTases_sf"/>
</dbReference>
<comment type="caution">
    <text evidence="2">The sequence shown here is derived from an EMBL/GenBank/DDBJ whole genome shotgun (WGS) entry which is preliminary data.</text>
</comment>
<name>A0A6I4I850_9SPHI</name>
<gene>
    <name evidence="2" type="ORF">GO816_09625</name>
</gene>
<accession>A0A6I4I850</accession>
<feature type="domain" description="Methyltransferase" evidence="1">
    <location>
        <begin position="45"/>
        <end position="140"/>
    </location>
</feature>
<dbReference type="SUPFAM" id="SSF53335">
    <property type="entry name" value="S-adenosyl-L-methionine-dependent methyltransferases"/>
    <property type="match status" value="1"/>
</dbReference>
<dbReference type="Gene3D" id="3.40.50.150">
    <property type="entry name" value="Vaccinia Virus protein VP39"/>
    <property type="match status" value="1"/>
</dbReference>
<keyword evidence="3" id="KW-1185">Reference proteome</keyword>
<keyword evidence="2" id="KW-0489">Methyltransferase</keyword>
<dbReference type="EMBL" id="WQLA01000003">
    <property type="protein sequence ID" value="MVN91380.1"/>
    <property type="molecule type" value="Genomic_DNA"/>
</dbReference>
<dbReference type="OrthoDB" id="9788660at2"/>
<dbReference type="InterPro" id="IPR041698">
    <property type="entry name" value="Methyltransf_25"/>
</dbReference>
<dbReference type="RefSeq" id="WP_157541609.1">
    <property type="nucleotide sequence ID" value="NZ_WQLA01000003.1"/>
</dbReference>
<dbReference type="GO" id="GO:0008168">
    <property type="term" value="F:methyltransferase activity"/>
    <property type="evidence" value="ECO:0007669"/>
    <property type="project" value="UniProtKB-KW"/>
</dbReference>
<dbReference type="GO" id="GO:0032259">
    <property type="term" value="P:methylation"/>
    <property type="evidence" value="ECO:0007669"/>
    <property type="project" value="UniProtKB-KW"/>
</dbReference>
<keyword evidence="2" id="KW-0808">Transferase</keyword>
<dbReference type="AlphaFoldDB" id="A0A6I4I850"/>
<proteinExistence type="predicted"/>
<evidence type="ECO:0000313" key="2">
    <source>
        <dbReference type="EMBL" id="MVN91380.1"/>
    </source>
</evidence>
<organism evidence="2 3">
    <name type="scientific">Mucilaginibacter aquatilis</name>
    <dbReference type="NCBI Taxonomy" id="1517760"/>
    <lineage>
        <taxon>Bacteria</taxon>
        <taxon>Pseudomonadati</taxon>
        <taxon>Bacteroidota</taxon>
        <taxon>Sphingobacteriia</taxon>
        <taxon>Sphingobacteriales</taxon>
        <taxon>Sphingobacteriaceae</taxon>
        <taxon>Mucilaginibacter</taxon>
    </lineage>
</organism>